<dbReference type="InterPro" id="IPR035965">
    <property type="entry name" value="PAS-like_dom_sf"/>
</dbReference>
<evidence type="ECO:0000259" key="6">
    <source>
        <dbReference type="PROSITE" id="PS50109"/>
    </source>
</evidence>
<dbReference type="Gene3D" id="3.30.565.10">
    <property type="entry name" value="Histidine kinase-like ATPase, C-terminal domain"/>
    <property type="match status" value="1"/>
</dbReference>
<dbReference type="InterPro" id="IPR036890">
    <property type="entry name" value="HATPase_C_sf"/>
</dbReference>
<dbReference type="InterPro" id="IPR004358">
    <property type="entry name" value="Sig_transdc_His_kin-like_C"/>
</dbReference>
<dbReference type="Pfam" id="PF02518">
    <property type="entry name" value="HATPase_c"/>
    <property type="match status" value="1"/>
</dbReference>
<dbReference type="SUPFAM" id="SSF55785">
    <property type="entry name" value="PYP-like sensor domain (PAS domain)"/>
    <property type="match status" value="1"/>
</dbReference>
<evidence type="ECO:0000256" key="5">
    <source>
        <dbReference type="ARBA" id="ARBA00022777"/>
    </source>
</evidence>
<dbReference type="Proteomes" id="UP001253545">
    <property type="component" value="Unassembled WGS sequence"/>
</dbReference>
<evidence type="ECO:0000256" key="4">
    <source>
        <dbReference type="ARBA" id="ARBA00022679"/>
    </source>
</evidence>
<accession>A0ABU2ZU19</accession>
<dbReference type="SUPFAM" id="SSF47384">
    <property type="entry name" value="Homodimeric domain of signal transducing histidine kinase"/>
    <property type="match status" value="1"/>
</dbReference>
<reference evidence="7 8" key="1">
    <citation type="submission" date="2023-09" db="EMBL/GenBank/DDBJ databases">
        <authorList>
            <person name="Rey-Velasco X."/>
        </authorList>
    </citation>
    <scope>NUCLEOTIDE SEQUENCE [LARGE SCALE GENOMIC DNA]</scope>
    <source>
        <strain evidence="7 8">P117</strain>
    </source>
</reference>
<protein>
    <recommendedName>
        <fullName evidence="2">histidine kinase</fullName>
        <ecNumber evidence="2">2.7.13.3</ecNumber>
    </recommendedName>
</protein>
<evidence type="ECO:0000256" key="1">
    <source>
        <dbReference type="ARBA" id="ARBA00000085"/>
    </source>
</evidence>
<dbReference type="SMART" id="SM00387">
    <property type="entry name" value="HATPase_c"/>
    <property type="match status" value="1"/>
</dbReference>
<dbReference type="InterPro" id="IPR003661">
    <property type="entry name" value="HisK_dim/P_dom"/>
</dbReference>
<dbReference type="RefSeq" id="WP_311369667.1">
    <property type="nucleotide sequence ID" value="NZ_JAVRHX010000005.1"/>
</dbReference>
<dbReference type="InterPro" id="IPR036097">
    <property type="entry name" value="HisK_dim/P_sf"/>
</dbReference>
<evidence type="ECO:0000256" key="2">
    <source>
        <dbReference type="ARBA" id="ARBA00012438"/>
    </source>
</evidence>
<evidence type="ECO:0000313" key="7">
    <source>
        <dbReference type="EMBL" id="MDT0596142.1"/>
    </source>
</evidence>
<dbReference type="SMART" id="SM00388">
    <property type="entry name" value="HisKA"/>
    <property type="match status" value="1"/>
</dbReference>
<dbReference type="PROSITE" id="PS50109">
    <property type="entry name" value="HIS_KIN"/>
    <property type="match status" value="1"/>
</dbReference>
<keyword evidence="8" id="KW-1185">Reference proteome</keyword>
<dbReference type="EMBL" id="JAVRHX010000005">
    <property type="protein sequence ID" value="MDT0596142.1"/>
    <property type="molecule type" value="Genomic_DNA"/>
</dbReference>
<dbReference type="Gene3D" id="1.10.287.130">
    <property type="match status" value="1"/>
</dbReference>
<keyword evidence="3" id="KW-0597">Phosphoprotein</keyword>
<keyword evidence="5 7" id="KW-0418">Kinase</keyword>
<dbReference type="SUPFAM" id="SSF55874">
    <property type="entry name" value="ATPase domain of HSP90 chaperone/DNA topoisomerase II/histidine kinase"/>
    <property type="match status" value="1"/>
</dbReference>
<keyword evidence="4" id="KW-0808">Transferase</keyword>
<dbReference type="Gene3D" id="3.30.450.20">
    <property type="entry name" value="PAS domain"/>
    <property type="match status" value="1"/>
</dbReference>
<sequence>MQLKFAENNGLASNHASHDLLVLDEDASSLFHNQMQMFAHASNSDNAFVYLISEKQFLSVGNSTHIETLDFEALLQHILTLNSSFVILDKQINDIYTQDKPIVLALTSHENNSPLALIGSKLDHTNKPISKQTIEMLKLIASQFEIENRLRQKVIQTRELDERHMQISELNQDYICVKDINHHIVYANQAMLDTFPVKFRPMILGSTSFEYYEPEISAQMIDSDLQALKDGLYSKNQHMIFANGEEKILHVTKKAFSASDGNTYLMSVSRDVTEKEILINDLKRSNSDLDNFAYVASHDLRSPLNVIKRLVSWVAEDCADILPPDSKDNLELTLNRVARMEKLLVDLLSYSRIGKDYQESSKTNLRELVVELLSLLDLPMGFVVNCDNVDIHVPVVPFNVVMLNLVSNAIKHHDSGNAKIQIKAKVTKRASIISIEDNGPGIAEKNKERIFQLFETLKPRDEVEGSGMGLSVVKKIVEHYGGSIKVSDNLPRGTKFEINWPITNLARPILANVNK</sequence>
<name>A0ABU2ZU19_9ALTE</name>
<dbReference type="GO" id="GO:0016301">
    <property type="term" value="F:kinase activity"/>
    <property type="evidence" value="ECO:0007669"/>
    <property type="project" value="UniProtKB-KW"/>
</dbReference>
<proteinExistence type="predicted"/>
<gene>
    <name evidence="7" type="ORF">RM552_14910</name>
</gene>
<dbReference type="PANTHER" id="PTHR43304:SF1">
    <property type="entry name" value="PAC DOMAIN-CONTAINING PROTEIN"/>
    <property type="match status" value="1"/>
</dbReference>
<dbReference type="InterPro" id="IPR013656">
    <property type="entry name" value="PAS_4"/>
</dbReference>
<dbReference type="PRINTS" id="PR00344">
    <property type="entry name" value="BCTRLSENSOR"/>
</dbReference>
<dbReference type="CDD" id="cd00082">
    <property type="entry name" value="HisKA"/>
    <property type="match status" value="1"/>
</dbReference>
<dbReference type="InterPro" id="IPR003594">
    <property type="entry name" value="HATPase_dom"/>
</dbReference>
<organism evidence="7 8">
    <name type="scientific">Glaciecola petra</name>
    <dbReference type="NCBI Taxonomy" id="3075602"/>
    <lineage>
        <taxon>Bacteria</taxon>
        <taxon>Pseudomonadati</taxon>
        <taxon>Pseudomonadota</taxon>
        <taxon>Gammaproteobacteria</taxon>
        <taxon>Alteromonadales</taxon>
        <taxon>Alteromonadaceae</taxon>
        <taxon>Glaciecola</taxon>
    </lineage>
</organism>
<evidence type="ECO:0000256" key="3">
    <source>
        <dbReference type="ARBA" id="ARBA00022553"/>
    </source>
</evidence>
<feature type="domain" description="Histidine kinase" evidence="6">
    <location>
        <begin position="295"/>
        <end position="504"/>
    </location>
</feature>
<dbReference type="NCBIfam" id="TIGR00229">
    <property type="entry name" value="sensory_box"/>
    <property type="match status" value="1"/>
</dbReference>
<evidence type="ECO:0000313" key="8">
    <source>
        <dbReference type="Proteomes" id="UP001253545"/>
    </source>
</evidence>
<dbReference type="Pfam" id="PF00512">
    <property type="entry name" value="HisKA"/>
    <property type="match status" value="1"/>
</dbReference>
<comment type="catalytic activity">
    <reaction evidence="1">
        <text>ATP + protein L-histidine = ADP + protein N-phospho-L-histidine.</text>
        <dbReference type="EC" id="2.7.13.3"/>
    </reaction>
</comment>
<dbReference type="PANTHER" id="PTHR43304">
    <property type="entry name" value="PHYTOCHROME-LIKE PROTEIN CPH1"/>
    <property type="match status" value="1"/>
</dbReference>
<dbReference type="EC" id="2.7.13.3" evidence="2"/>
<dbReference type="Pfam" id="PF08448">
    <property type="entry name" value="PAS_4"/>
    <property type="match status" value="1"/>
</dbReference>
<dbReference type="InterPro" id="IPR052162">
    <property type="entry name" value="Sensor_kinase/Photoreceptor"/>
</dbReference>
<comment type="caution">
    <text evidence="7">The sequence shown here is derived from an EMBL/GenBank/DDBJ whole genome shotgun (WGS) entry which is preliminary data.</text>
</comment>
<dbReference type="InterPro" id="IPR005467">
    <property type="entry name" value="His_kinase_dom"/>
</dbReference>
<dbReference type="InterPro" id="IPR000014">
    <property type="entry name" value="PAS"/>
</dbReference>